<dbReference type="GeneID" id="64706186"/>
<dbReference type="GO" id="GO:0005737">
    <property type="term" value="C:cytoplasm"/>
    <property type="evidence" value="ECO:0007669"/>
    <property type="project" value="TreeGrafter"/>
</dbReference>
<dbReference type="InterPro" id="IPR025662">
    <property type="entry name" value="Sigma_54_int_dom_ATP-bd_1"/>
</dbReference>
<dbReference type="RefSeq" id="XP_041296031.1">
    <property type="nucleotide sequence ID" value="XM_041443927.1"/>
</dbReference>
<dbReference type="AlphaFoldDB" id="A0A9P7FBY9"/>
<dbReference type="GO" id="GO:0002098">
    <property type="term" value="P:tRNA wobble uridine modification"/>
    <property type="evidence" value="ECO:0007669"/>
    <property type="project" value="TreeGrafter"/>
</dbReference>
<evidence type="ECO:0000259" key="1">
    <source>
        <dbReference type="Pfam" id="PF01926"/>
    </source>
</evidence>
<evidence type="ECO:0000313" key="2">
    <source>
        <dbReference type="EMBL" id="KAG2113737.1"/>
    </source>
</evidence>
<accession>A0A9P7FBY9</accession>
<dbReference type="PROSITE" id="PS00675">
    <property type="entry name" value="SIGMA54_INTERACT_1"/>
    <property type="match status" value="1"/>
</dbReference>
<dbReference type="GO" id="GO:0016787">
    <property type="term" value="F:hydrolase activity"/>
    <property type="evidence" value="ECO:0007669"/>
    <property type="project" value="UniProtKB-KW"/>
</dbReference>
<proteinExistence type="predicted"/>
<dbReference type="PANTHER" id="PTHR42714:SF2">
    <property type="entry name" value="TRNA MODIFICATION GTPASE GTPBP3, MITOCHONDRIAL"/>
    <property type="match status" value="1"/>
</dbReference>
<dbReference type="Gene3D" id="3.40.50.300">
    <property type="entry name" value="P-loop containing nucleotide triphosphate hydrolases"/>
    <property type="match status" value="2"/>
</dbReference>
<sequence>MSSVGREQCTSEASHDTKETCNVVIFGETGAGKSSLINLIAGTQRALTSCDAMGCTAETNTYDISIQNETLKVTFVDTVGLDEGSEGTVPDKEAQQVLKKLIQNFRDDVHLLMYCVRGVRARKALYRNYNFVRSQVKERVPIVLVVTCLEDREPEMEDWWKDNERLISDFGMSFAGHACVTTVTIDDNVGNRLKQRHNQSYLAVCQLIEQCRRKGHQRPLLGAGERQQYTIQQVPPKMAARYSVFSFSSCHILPTFRNRNSIVLTGESVASNGSPANVKEIAAMYADQQFNTTNRRKVIVVFGQTGAGKSSLVNLMAGKEVAHTSPDTQRCTMHWKEYPIDFDGGSYMVFDTIGLEEPQLGIKEYLESVENAYRLLRKLEEEGGIDLLLFCVCASKVTATLQSNYRLFHEFLCEKKVPIVLAITNLEREVRMENWWERNESTLDKYQIKVAGHACITAANRLDGRHKDLYEQSRITIRDLVKEFATDGQKQAWMGGHNLFVSLMRKLKGSLTGGSHVKRKDIIPRLTKRCGISTEAAKELANMIKQDIA</sequence>
<protein>
    <submittedName>
        <fullName evidence="2">P-loop containing nucleoside triphosphate hydrolase protein</fullName>
    </submittedName>
</protein>
<gene>
    <name evidence="2" type="ORF">F5147DRAFT_834749</name>
</gene>
<keyword evidence="3" id="KW-1185">Reference proteome</keyword>
<dbReference type="GO" id="GO:0030488">
    <property type="term" value="P:tRNA methylation"/>
    <property type="evidence" value="ECO:0007669"/>
    <property type="project" value="TreeGrafter"/>
</dbReference>
<dbReference type="EMBL" id="JABBWM010000011">
    <property type="protein sequence ID" value="KAG2113737.1"/>
    <property type="molecule type" value="Genomic_DNA"/>
</dbReference>
<comment type="caution">
    <text evidence="2">The sequence shown here is derived from an EMBL/GenBank/DDBJ whole genome shotgun (WGS) entry which is preliminary data.</text>
</comment>
<dbReference type="CDD" id="cd00882">
    <property type="entry name" value="Ras_like_GTPase"/>
    <property type="match status" value="2"/>
</dbReference>
<dbReference type="OrthoDB" id="8954335at2759"/>
<reference evidence="2" key="1">
    <citation type="journal article" date="2020" name="New Phytol.">
        <title>Comparative genomics reveals dynamic genome evolution in host specialist ectomycorrhizal fungi.</title>
        <authorList>
            <person name="Lofgren L.A."/>
            <person name="Nguyen N.H."/>
            <person name="Vilgalys R."/>
            <person name="Ruytinx J."/>
            <person name="Liao H.L."/>
            <person name="Branco S."/>
            <person name="Kuo A."/>
            <person name="LaButti K."/>
            <person name="Lipzen A."/>
            <person name="Andreopoulos W."/>
            <person name="Pangilinan J."/>
            <person name="Riley R."/>
            <person name="Hundley H."/>
            <person name="Na H."/>
            <person name="Barry K."/>
            <person name="Grigoriev I.V."/>
            <person name="Stajich J.E."/>
            <person name="Kennedy P.G."/>
        </authorList>
    </citation>
    <scope>NUCLEOTIDE SEQUENCE</scope>
    <source>
        <strain evidence="2">FC423</strain>
    </source>
</reference>
<feature type="domain" description="G" evidence="1">
    <location>
        <begin position="299"/>
        <end position="423"/>
    </location>
</feature>
<dbReference type="SUPFAM" id="SSF52540">
    <property type="entry name" value="P-loop containing nucleoside triphosphate hydrolases"/>
    <property type="match status" value="2"/>
</dbReference>
<dbReference type="GO" id="GO:0005525">
    <property type="term" value="F:GTP binding"/>
    <property type="evidence" value="ECO:0007669"/>
    <property type="project" value="InterPro"/>
</dbReference>
<dbReference type="InterPro" id="IPR027417">
    <property type="entry name" value="P-loop_NTPase"/>
</dbReference>
<name>A0A9P7FBY9_9AGAM</name>
<dbReference type="Proteomes" id="UP000823399">
    <property type="component" value="Unassembled WGS sequence"/>
</dbReference>
<feature type="domain" description="G" evidence="1">
    <location>
        <begin position="22"/>
        <end position="146"/>
    </location>
</feature>
<organism evidence="2 3">
    <name type="scientific">Suillus discolor</name>
    <dbReference type="NCBI Taxonomy" id="1912936"/>
    <lineage>
        <taxon>Eukaryota</taxon>
        <taxon>Fungi</taxon>
        <taxon>Dikarya</taxon>
        <taxon>Basidiomycota</taxon>
        <taxon>Agaricomycotina</taxon>
        <taxon>Agaricomycetes</taxon>
        <taxon>Agaricomycetidae</taxon>
        <taxon>Boletales</taxon>
        <taxon>Suillineae</taxon>
        <taxon>Suillaceae</taxon>
        <taxon>Suillus</taxon>
    </lineage>
</organism>
<dbReference type="PANTHER" id="PTHR42714">
    <property type="entry name" value="TRNA MODIFICATION GTPASE GTPBP3"/>
    <property type="match status" value="1"/>
</dbReference>
<keyword evidence="2" id="KW-0378">Hydrolase</keyword>
<dbReference type="Pfam" id="PF01926">
    <property type="entry name" value="MMR_HSR1"/>
    <property type="match status" value="2"/>
</dbReference>
<dbReference type="InterPro" id="IPR006073">
    <property type="entry name" value="GTP-bd"/>
</dbReference>
<evidence type="ECO:0000313" key="3">
    <source>
        <dbReference type="Proteomes" id="UP000823399"/>
    </source>
</evidence>